<dbReference type="STRING" id="490.A6J88_08650"/>
<accession>C6M6M4</accession>
<gene>
    <name evidence="4" type="ORF">NEISICOT_02176</name>
</gene>
<comment type="caution">
    <text evidence="4">The sequence shown here is derived from an EMBL/GenBank/DDBJ whole genome shotgun (WGS) entry which is preliminary data.</text>
</comment>
<reference evidence="4" key="1">
    <citation type="submission" date="2009-07" db="EMBL/GenBank/DDBJ databases">
        <authorList>
            <person name="Weinstock G."/>
            <person name="Sodergren E."/>
            <person name="Clifton S."/>
            <person name="Fulton L."/>
            <person name="Fulton B."/>
            <person name="Courtney L."/>
            <person name="Fronick C."/>
            <person name="Harrison M."/>
            <person name="Strong C."/>
            <person name="Farmer C."/>
            <person name="Delahaunty K."/>
            <person name="Markovic C."/>
            <person name="Hall O."/>
            <person name="Minx P."/>
            <person name="Tomlinson C."/>
            <person name="Mitreva M."/>
            <person name="Nelson J."/>
            <person name="Hou S."/>
            <person name="Wollam A."/>
            <person name="Pepin K.H."/>
            <person name="Johnson M."/>
            <person name="Bhonagiri V."/>
            <person name="Nash W.E."/>
            <person name="Warren W."/>
            <person name="Chinwalla A."/>
            <person name="Mardis E.R."/>
            <person name="Wilson R.K."/>
        </authorList>
    </citation>
    <scope>NUCLEOTIDE SEQUENCE [LARGE SCALE GENOMIC DNA]</scope>
    <source>
        <strain evidence="4">ATCC 29256</strain>
    </source>
</reference>
<evidence type="ECO:0000256" key="1">
    <source>
        <dbReference type="ARBA" id="ARBA00038232"/>
    </source>
</evidence>
<dbReference type="InterPro" id="IPR055247">
    <property type="entry name" value="InsJ-like_HTH"/>
</dbReference>
<feature type="region of interest" description="Disordered" evidence="2">
    <location>
        <begin position="169"/>
        <end position="193"/>
    </location>
</feature>
<organism evidence="4 5">
    <name type="scientific">Neisseria sicca ATCC 29256</name>
    <dbReference type="NCBI Taxonomy" id="547045"/>
    <lineage>
        <taxon>Bacteria</taxon>
        <taxon>Pseudomonadati</taxon>
        <taxon>Pseudomonadota</taxon>
        <taxon>Betaproteobacteria</taxon>
        <taxon>Neisseriales</taxon>
        <taxon>Neisseriaceae</taxon>
        <taxon>Neisseria</taxon>
    </lineage>
</organism>
<dbReference type="EMBL" id="ACKO02000013">
    <property type="protein sequence ID" value="EET43995.1"/>
    <property type="molecule type" value="Genomic_DNA"/>
</dbReference>
<dbReference type="InterPro" id="IPR036388">
    <property type="entry name" value="WH-like_DNA-bd_sf"/>
</dbReference>
<dbReference type="InterPro" id="IPR009057">
    <property type="entry name" value="Homeodomain-like_sf"/>
</dbReference>
<dbReference type="PANTHER" id="PTHR33795:SF1">
    <property type="entry name" value="INSERTION ELEMENT IS150 PROTEIN INSJ"/>
    <property type="match status" value="1"/>
</dbReference>
<protein>
    <submittedName>
        <fullName evidence="4">Transposase</fullName>
    </submittedName>
</protein>
<proteinExistence type="inferred from homology"/>
<keyword evidence="5" id="KW-1185">Reference proteome</keyword>
<evidence type="ECO:0000313" key="5">
    <source>
        <dbReference type="Proteomes" id="UP000005365"/>
    </source>
</evidence>
<evidence type="ECO:0000259" key="3">
    <source>
        <dbReference type="Pfam" id="PF13518"/>
    </source>
</evidence>
<dbReference type="Pfam" id="PF13518">
    <property type="entry name" value="HTH_28"/>
    <property type="match status" value="1"/>
</dbReference>
<dbReference type="InterPro" id="IPR052057">
    <property type="entry name" value="IS150/IS1296_orfA-like"/>
</dbReference>
<comment type="similarity">
    <text evidence="1">Belongs to the IS150/IS1296 orfA family.</text>
</comment>
<dbReference type="SUPFAM" id="SSF46689">
    <property type="entry name" value="Homeodomain-like"/>
    <property type="match status" value="1"/>
</dbReference>
<dbReference type="Gene3D" id="1.10.10.10">
    <property type="entry name" value="Winged helix-like DNA-binding domain superfamily/Winged helix DNA-binding domain"/>
    <property type="match status" value="1"/>
</dbReference>
<sequence>MLAVDIEVFEFAADEVGNQGADDGINQGNPDEVAVYGDVASADVEGLHAGERPQYGDECAEFGNIIDEGAKEADAFVGEEVDVFGDALVGVVGFTGQAQAVVFVAFEPVLLELFGQLGAPAEDEAFLQPVAADDAADNHRHVAEVFDDERGHGRAVKCGERVVEAFVPRGDPNADGDGTKGEADEDGEHQPLNAPVCPCPKRAGESEEFFEDVHGFVFVSIMKGRLKSGLYLNCTPKVGHPLQLTRCSFFMSKYTLHFKYQAVLHYLHIRSQQRTADHYGISRTHLRRWIRAYQEGGIGALEHPQSKTMPQHRKNPFIADKPDQEKTQAELIEELCYMRAEVAYLKELKALSQKQTAKDKAKPSKH</sequence>
<evidence type="ECO:0000256" key="2">
    <source>
        <dbReference type="SAM" id="MobiDB-lite"/>
    </source>
</evidence>
<dbReference type="AlphaFoldDB" id="C6M6M4"/>
<dbReference type="Proteomes" id="UP000005365">
    <property type="component" value="Unassembled WGS sequence"/>
</dbReference>
<feature type="domain" description="Insertion element IS150 protein InsJ-like helix-turn-helix" evidence="3">
    <location>
        <begin position="258"/>
        <end position="304"/>
    </location>
</feature>
<name>C6M6M4_NEISI</name>
<dbReference type="PANTHER" id="PTHR33795">
    <property type="entry name" value="INSERTION ELEMENT IS150 PROTEIN INSJ"/>
    <property type="match status" value="1"/>
</dbReference>
<evidence type="ECO:0000313" key="4">
    <source>
        <dbReference type="EMBL" id="EET43995.1"/>
    </source>
</evidence>